<dbReference type="PIRSF" id="PIRSF013674">
    <property type="entry name" value="PXMP4"/>
    <property type="match status" value="1"/>
</dbReference>
<dbReference type="EMBL" id="MCFL01000037">
    <property type="protein sequence ID" value="ORZ33246.1"/>
    <property type="molecule type" value="Genomic_DNA"/>
</dbReference>
<name>A0A1Y2HFA4_9FUNG</name>
<dbReference type="PANTHER" id="PTHR15460:SF3">
    <property type="entry name" value="PEROXISOMAL MEMBRANE PROTEIN 4"/>
    <property type="match status" value="1"/>
</dbReference>
<accession>A0A1Y2HFA4</accession>
<comment type="caution">
    <text evidence="1">The sequence shown here is derived from an EMBL/GenBank/DDBJ whole genome shotgun (WGS) entry which is preliminary data.</text>
</comment>
<sequence>MDSLTRFISDPANHDTLALVKGFRNGIVYGAKIRFPHALVMTFLFREGPLRTKFRFILDATRQHSWNLGRFVLIYKTLLLVLRKAQGNKESKIDAFIAGTVGGYLIFGENNNINQQIVLYLFSRIMIGLAKLAVKESVIPDPPQDPFPMFAAVVWGIVMWLFRHNRDTLQSSLQASMQYLYNDSDMWKSLKTLLWHNK</sequence>
<dbReference type="Proteomes" id="UP000193411">
    <property type="component" value="Unassembled WGS sequence"/>
</dbReference>
<dbReference type="Pfam" id="PF02466">
    <property type="entry name" value="Tim17"/>
    <property type="match status" value="1"/>
</dbReference>
<evidence type="ECO:0000313" key="2">
    <source>
        <dbReference type="Proteomes" id="UP000193411"/>
    </source>
</evidence>
<dbReference type="InterPro" id="IPR019531">
    <property type="entry name" value="Pmp4"/>
</dbReference>
<dbReference type="STRING" id="765915.A0A1Y2HFA4"/>
<organism evidence="1 2">
    <name type="scientific">Catenaria anguillulae PL171</name>
    <dbReference type="NCBI Taxonomy" id="765915"/>
    <lineage>
        <taxon>Eukaryota</taxon>
        <taxon>Fungi</taxon>
        <taxon>Fungi incertae sedis</taxon>
        <taxon>Blastocladiomycota</taxon>
        <taxon>Blastocladiomycetes</taxon>
        <taxon>Blastocladiales</taxon>
        <taxon>Catenariaceae</taxon>
        <taxon>Catenaria</taxon>
    </lineage>
</organism>
<dbReference type="GO" id="GO:0005778">
    <property type="term" value="C:peroxisomal membrane"/>
    <property type="evidence" value="ECO:0007669"/>
    <property type="project" value="TreeGrafter"/>
</dbReference>
<dbReference type="OrthoDB" id="39659at2759"/>
<gene>
    <name evidence="1" type="ORF">BCR44DRAFT_27327</name>
</gene>
<reference evidence="1 2" key="1">
    <citation type="submission" date="2016-07" db="EMBL/GenBank/DDBJ databases">
        <title>Pervasive Adenine N6-methylation of Active Genes in Fungi.</title>
        <authorList>
            <consortium name="DOE Joint Genome Institute"/>
            <person name="Mondo S.J."/>
            <person name="Dannebaum R.O."/>
            <person name="Kuo R.C."/>
            <person name="Labutti K."/>
            <person name="Haridas S."/>
            <person name="Kuo A."/>
            <person name="Salamov A."/>
            <person name="Ahrendt S.R."/>
            <person name="Lipzen A."/>
            <person name="Sullivan W."/>
            <person name="Andreopoulos W.B."/>
            <person name="Clum A."/>
            <person name="Lindquist E."/>
            <person name="Daum C."/>
            <person name="Ramamoorthy G.K."/>
            <person name="Gryganskyi A."/>
            <person name="Culley D."/>
            <person name="Magnuson J.K."/>
            <person name="James T.Y."/>
            <person name="O'Malley M.A."/>
            <person name="Stajich J.E."/>
            <person name="Spatafora J.W."/>
            <person name="Visel A."/>
            <person name="Grigoriev I.V."/>
        </authorList>
    </citation>
    <scope>NUCLEOTIDE SEQUENCE [LARGE SCALE GENOMIC DNA]</scope>
    <source>
        <strain evidence="1 2">PL171</strain>
    </source>
</reference>
<dbReference type="PANTHER" id="PTHR15460">
    <property type="entry name" value="PEROXISOMAL MEMBRANE PROTEIN 4"/>
    <property type="match status" value="1"/>
</dbReference>
<keyword evidence="2" id="KW-1185">Reference proteome</keyword>
<evidence type="ECO:0000313" key="1">
    <source>
        <dbReference type="EMBL" id="ORZ33246.1"/>
    </source>
</evidence>
<protein>
    <submittedName>
        <fullName evidence="1">Peroxisomal membrane protein 4</fullName>
    </submittedName>
</protein>
<dbReference type="AlphaFoldDB" id="A0A1Y2HFA4"/>
<proteinExistence type="predicted"/>